<protein>
    <recommendedName>
        <fullName evidence="4">UBC core domain-containing protein</fullName>
    </recommendedName>
</protein>
<dbReference type="InterPro" id="IPR050113">
    <property type="entry name" value="Ub_conjugating_enzyme"/>
</dbReference>
<reference evidence="5" key="1">
    <citation type="submission" date="2021-06" db="EMBL/GenBank/DDBJ databases">
        <authorList>
            <consortium name="DOE Joint Genome Institute"/>
            <person name="Mondo S.J."/>
            <person name="Amses K.R."/>
            <person name="Simmons D.R."/>
            <person name="Longcore J.E."/>
            <person name="Seto K."/>
            <person name="Alves G.H."/>
            <person name="Bonds A.E."/>
            <person name="Quandt C.A."/>
            <person name="Davis W.J."/>
            <person name="Chang Y."/>
            <person name="Letcher P.M."/>
            <person name="Powell M.J."/>
            <person name="Kuo A."/>
            <person name="Labutti K."/>
            <person name="Pangilinan J."/>
            <person name="Andreopoulos W."/>
            <person name="Tritt A."/>
            <person name="Riley R."/>
            <person name="Hundley H."/>
            <person name="Johnson J."/>
            <person name="Lipzen A."/>
            <person name="Barry K."/>
            <person name="Berbee M.L."/>
            <person name="Buchler N.E."/>
            <person name="Grigoriev I.V."/>
            <person name="Spatafora J.W."/>
            <person name="Stajich J.E."/>
            <person name="James T.Y."/>
        </authorList>
    </citation>
    <scope>NUCLEOTIDE SEQUENCE</scope>
    <source>
        <strain evidence="5">AG</strain>
    </source>
</reference>
<feature type="transmembrane region" description="Helical" evidence="3">
    <location>
        <begin position="282"/>
        <end position="299"/>
    </location>
</feature>
<reference evidence="5" key="2">
    <citation type="journal article" date="2022" name="Proc. Natl. Acad. Sci. U.S.A.">
        <title>Diploid-dominant life cycles characterize the early evolution of Fungi.</title>
        <authorList>
            <person name="Amses K.R."/>
            <person name="Simmons D.R."/>
            <person name="Longcore J.E."/>
            <person name="Mondo S.J."/>
            <person name="Seto K."/>
            <person name="Jeronimo G.H."/>
            <person name="Bonds A.E."/>
            <person name="Quandt C.A."/>
            <person name="Davis W.J."/>
            <person name="Chang Y."/>
            <person name="Federici B.A."/>
            <person name="Kuo A."/>
            <person name="LaButti K."/>
            <person name="Pangilinan J."/>
            <person name="Andreopoulos W."/>
            <person name="Tritt A."/>
            <person name="Riley R."/>
            <person name="Hundley H."/>
            <person name="Johnson J."/>
            <person name="Lipzen A."/>
            <person name="Barry K."/>
            <person name="Lang B.F."/>
            <person name="Cuomo C.A."/>
            <person name="Buchler N.E."/>
            <person name="Grigoriev I.V."/>
            <person name="Spatafora J.W."/>
            <person name="Stajich J.E."/>
            <person name="James T.Y."/>
        </authorList>
    </citation>
    <scope>NUCLEOTIDE SEQUENCE</scope>
    <source>
        <strain evidence="5">AG</strain>
    </source>
</reference>
<dbReference type="AlphaFoldDB" id="A0AAD5EH06"/>
<dbReference type="PANTHER" id="PTHR24067">
    <property type="entry name" value="UBIQUITIN-CONJUGATING ENZYME E2"/>
    <property type="match status" value="1"/>
</dbReference>
<comment type="caution">
    <text evidence="5">The sequence shown here is derived from an EMBL/GenBank/DDBJ whole genome shotgun (WGS) entry which is preliminary data.</text>
</comment>
<feature type="domain" description="UBC core" evidence="4">
    <location>
        <begin position="11"/>
        <end position="161"/>
    </location>
</feature>
<dbReference type="SUPFAM" id="SSF54495">
    <property type="entry name" value="UBC-like"/>
    <property type="match status" value="1"/>
</dbReference>
<evidence type="ECO:0000256" key="2">
    <source>
        <dbReference type="SAM" id="MobiDB-lite"/>
    </source>
</evidence>
<sequence>MTSTSYNRKSPAVKRILQEAKELQEDPSVEYTARPLDENIFEWHFTVSGPVDTEFDGGRYHGRILLPNEYPFKPPEVLFLTPNGRFELNKKICLSITGFHPEYWQPAWGVRTVMLGIMGFFPTKAEGAIGGIDYQPEERKKLARSSRGWTCVACQSSNLELLPDIPKTDAQPQSRDKADMPQFSFAYAENKPVQPEPAPAETNNRTESEELLPTPCVKDALRSSDMKDEPITSRVPELNNDTASGNRKSLISQAQGPTNSGQGQASTTGDSSHSSSNLSPRWLDGLIMGLVAILIGLVIRKVF</sequence>
<name>A0AAD5EH06_UMBRA</name>
<dbReference type="Proteomes" id="UP001206595">
    <property type="component" value="Unassembled WGS sequence"/>
</dbReference>
<evidence type="ECO:0000259" key="4">
    <source>
        <dbReference type="PROSITE" id="PS50127"/>
    </source>
</evidence>
<keyword evidence="6" id="KW-1185">Reference proteome</keyword>
<gene>
    <name evidence="5" type="ORF">K450DRAFT_222841</name>
</gene>
<feature type="compositionally biased region" description="Basic and acidic residues" evidence="2">
    <location>
        <begin position="219"/>
        <end position="231"/>
    </location>
</feature>
<dbReference type="Gene3D" id="3.10.110.10">
    <property type="entry name" value="Ubiquitin Conjugating Enzyme"/>
    <property type="match status" value="1"/>
</dbReference>
<dbReference type="InterPro" id="IPR000608">
    <property type="entry name" value="UBC"/>
</dbReference>
<evidence type="ECO:0000256" key="1">
    <source>
        <dbReference type="ARBA" id="ARBA00022786"/>
    </source>
</evidence>
<dbReference type="PROSITE" id="PS50127">
    <property type="entry name" value="UBC_2"/>
    <property type="match status" value="1"/>
</dbReference>
<dbReference type="GeneID" id="75911316"/>
<dbReference type="EMBL" id="MU620896">
    <property type="protein sequence ID" value="KAI8583282.1"/>
    <property type="molecule type" value="Genomic_DNA"/>
</dbReference>
<feature type="compositionally biased region" description="Low complexity" evidence="2">
    <location>
        <begin position="266"/>
        <end position="277"/>
    </location>
</feature>
<keyword evidence="3" id="KW-0472">Membrane</keyword>
<accession>A0AAD5EH06</accession>
<keyword evidence="3" id="KW-0812">Transmembrane</keyword>
<evidence type="ECO:0000256" key="3">
    <source>
        <dbReference type="SAM" id="Phobius"/>
    </source>
</evidence>
<evidence type="ECO:0000313" key="5">
    <source>
        <dbReference type="EMBL" id="KAI8583282.1"/>
    </source>
</evidence>
<keyword evidence="1" id="KW-0833">Ubl conjugation pathway</keyword>
<organism evidence="5 6">
    <name type="scientific">Umbelopsis ramanniana AG</name>
    <dbReference type="NCBI Taxonomy" id="1314678"/>
    <lineage>
        <taxon>Eukaryota</taxon>
        <taxon>Fungi</taxon>
        <taxon>Fungi incertae sedis</taxon>
        <taxon>Mucoromycota</taxon>
        <taxon>Mucoromycotina</taxon>
        <taxon>Umbelopsidomycetes</taxon>
        <taxon>Umbelopsidales</taxon>
        <taxon>Umbelopsidaceae</taxon>
        <taxon>Umbelopsis</taxon>
    </lineage>
</organism>
<dbReference type="RefSeq" id="XP_051448286.1">
    <property type="nucleotide sequence ID" value="XM_051585968.1"/>
</dbReference>
<dbReference type="FunFam" id="3.10.110.10:FF:000086">
    <property type="entry name" value="Ubiquitin-conjugating enzyme E2 J1"/>
    <property type="match status" value="1"/>
</dbReference>
<dbReference type="CDD" id="cd23799">
    <property type="entry name" value="UBCc_UBE2J"/>
    <property type="match status" value="1"/>
</dbReference>
<feature type="compositionally biased region" description="Polar residues" evidence="2">
    <location>
        <begin position="239"/>
        <end position="265"/>
    </location>
</feature>
<feature type="region of interest" description="Disordered" evidence="2">
    <location>
        <begin position="189"/>
        <end position="277"/>
    </location>
</feature>
<evidence type="ECO:0000313" key="6">
    <source>
        <dbReference type="Proteomes" id="UP001206595"/>
    </source>
</evidence>
<dbReference type="SMART" id="SM00212">
    <property type="entry name" value="UBCc"/>
    <property type="match status" value="1"/>
</dbReference>
<keyword evidence="3" id="KW-1133">Transmembrane helix</keyword>
<proteinExistence type="predicted"/>
<dbReference type="InterPro" id="IPR016135">
    <property type="entry name" value="UBQ-conjugating_enzyme/RWD"/>
</dbReference>
<dbReference type="Pfam" id="PF00179">
    <property type="entry name" value="UQ_con"/>
    <property type="match status" value="1"/>
</dbReference>